<dbReference type="InterPro" id="IPR036554">
    <property type="entry name" value="GHMP_kinase_C_sf"/>
</dbReference>
<dbReference type="GO" id="GO:0006012">
    <property type="term" value="P:galactose metabolic process"/>
    <property type="evidence" value="ECO:0007669"/>
    <property type="project" value="InterPro"/>
</dbReference>
<dbReference type="InterPro" id="IPR006206">
    <property type="entry name" value="Mevalonate/galactokinase"/>
</dbReference>
<comment type="caution">
    <text evidence="8">The sequence shown here is derived from an EMBL/GenBank/DDBJ whole genome shotgun (WGS) entry which is preliminary data.</text>
</comment>
<dbReference type="PROSITE" id="PS00627">
    <property type="entry name" value="GHMP_KINASES_ATP"/>
    <property type="match status" value="1"/>
</dbReference>
<dbReference type="EMBL" id="DVHF01000150">
    <property type="protein sequence ID" value="HIR58299.1"/>
    <property type="molecule type" value="Genomic_DNA"/>
</dbReference>
<dbReference type="AlphaFoldDB" id="A0A9D1J2N3"/>
<dbReference type="PANTHER" id="PTHR10457:SF7">
    <property type="entry name" value="GALACTOKINASE-RELATED"/>
    <property type="match status" value="1"/>
</dbReference>
<keyword evidence="5" id="KW-0067">ATP-binding</keyword>
<dbReference type="InterPro" id="IPR014721">
    <property type="entry name" value="Ribsml_uS5_D2-typ_fold_subgr"/>
</dbReference>
<dbReference type="Gene3D" id="3.30.70.890">
    <property type="entry name" value="GHMP kinase, C-terminal domain"/>
    <property type="match status" value="1"/>
</dbReference>
<dbReference type="SUPFAM" id="SSF54211">
    <property type="entry name" value="Ribosomal protein S5 domain 2-like"/>
    <property type="match status" value="1"/>
</dbReference>
<evidence type="ECO:0000259" key="7">
    <source>
        <dbReference type="Pfam" id="PF10509"/>
    </source>
</evidence>
<reference evidence="8" key="1">
    <citation type="submission" date="2020-10" db="EMBL/GenBank/DDBJ databases">
        <authorList>
            <person name="Gilroy R."/>
        </authorList>
    </citation>
    <scope>NUCLEOTIDE SEQUENCE</scope>
    <source>
        <strain evidence="8">ChiSjej1B19-7085</strain>
    </source>
</reference>
<reference evidence="8" key="2">
    <citation type="journal article" date="2021" name="PeerJ">
        <title>Extensive microbial diversity within the chicken gut microbiome revealed by metagenomics and culture.</title>
        <authorList>
            <person name="Gilroy R."/>
            <person name="Ravi A."/>
            <person name="Getino M."/>
            <person name="Pursley I."/>
            <person name="Horton D.L."/>
            <person name="Alikhan N.F."/>
            <person name="Baker D."/>
            <person name="Gharbi K."/>
            <person name="Hall N."/>
            <person name="Watson M."/>
            <person name="Adriaenssens E.M."/>
            <person name="Foster-Nyarko E."/>
            <person name="Jarju S."/>
            <person name="Secka A."/>
            <person name="Antonio M."/>
            <person name="Oren A."/>
            <person name="Chaudhuri R.R."/>
            <person name="La Ragione R."/>
            <person name="Hildebrand F."/>
            <person name="Pallen M.J."/>
        </authorList>
    </citation>
    <scope>NUCLEOTIDE SEQUENCE</scope>
    <source>
        <strain evidence="8">ChiSjej1B19-7085</strain>
    </source>
</reference>
<dbReference type="GO" id="GO:0004335">
    <property type="term" value="F:galactokinase activity"/>
    <property type="evidence" value="ECO:0007669"/>
    <property type="project" value="InterPro"/>
</dbReference>
<keyword evidence="2" id="KW-0808">Transferase</keyword>
<evidence type="ECO:0000256" key="4">
    <source>
        <dbReference type="ARBA" id="ARBA00022777"/>
    </source>
</evidence>
<dbReference type="PANTHER" id="PTHR10457">
    <property type="entry name" value="MEVALONATE KINASE/GALACTOKINASE"/>
    <property type="match status" value="1"/>
</dbReference>
<dbReference type="PRINTS" id="PR00473">
    <property type="entry name" value="GALCTOKINASE"/>
</dbReference>
<dbReference type="Gene3D" id="3.30.230.10">
    <property type="match status" value="1"/>
</dbReference>
<dbReference type="PRINTS" id="PR00959">
    <property type="entry name" value="MEVGALKINASE"/>
</dbReference>
<evidence type="ECO:0000256" key="5">
    <source>
        <dbReference type="ARBA" id="ARBA00022840"/>
    </source>
</evidence>
<evidence type="ECO:0000256" key="3">
    <source>
        <dbReference type="ARBA" id="ARBA00022741"/>
    </source>
</evidence>
<gene>
    <name evidence="8" type="ORF">IAA54_11625</name>
</gene>
<keyword evidence="3" id="KW-0547">Nucleotide-binding</keyword>
<dbReference type="GO" id="GO:0005524">
    <property type="term" value="F:ATP binding"/>
    <property type="evidence" value="ECO:0007669"/>
    <property type="project" value="UniProtKB-KW"/>
</dbReference>
<organism evidence="8 9">
    <name type="scientific">Candidatus Gallacutalibacter pullicola</name>
    <dbReference type="NCBI Taxonomy" id="2840830"/>
    <lineage>
        <taxon>Bacteria</taxon>
        <taxon>Bacillati</taxon>
        <taxon>Bacillota</taxon>
        <taxon>Clostridia</taxon>
        <taxon>Eubacteriales</taxon>
        <taxon>Candidatus Gallacutalibacter</taxon>
    </lineage>
</organism>
<dbReference type="Proteomes" id="UP000886785">
    <property type="component" value="Unassembled WGS sequence"/>
</dbReference>
<feature type="domain" description="Galactokinase N-terminal" evidence="7">
    <location>
        <begin position="27"/>
        <end position="72"/>
    </location>
</feature>
<protein>
    <submittedName>
        <fullName evidence="8">Galactokinase</fullName>
    </submittedName>
</protein>
<evidence type="ECO:0000313" key="8">
    <source>
        <dbReference type="EMBL" id="HIR58299.1"/>
    </source>
</evidence>
<evidence type="ECO:0000256" key="1">
    <source>
        <dbReference type="ARBA" id="ARBA00006566"/>
    </source>
</evidence>
<name>A0A9D1J2N3_9FIRM</name>
<accession>A0A9D1J2N3</accession>
<dbReference type="InterPro" id="IPR020568">
    <property type="entry name" value="Ribosomal_Su5_D2-typ_SF"/>
</dbReference>
<dbReference type="Pfam" id="PF10509">
    <property type="entry name" value="GalKase_gal_bdg"/>
    <property type="match status" value="1"/>
</dbReference>
<dbReference type="Pfam" id="PF00288">
    <property type="entry name" value="GHMP_kinases_N"/>
    <property type="match status" value="1"/>
</dbReference>
<feature type="domain" description="GHMP kinase N-terminal" evidence="6">
    <location>
        <begin position="115"/>
        <end position="199"/>
    </location>
</feature>
<sequence length="411" mass="44317">MKIGFSELYGENQENQRARYEELARGFEEYFGKGELVYCSAPGRSEIGGNHTDHNHGRVVAAAVDLDVAAAACCNGENAVRLKSKEYPEMDVIDLSDLSVHPEETGRSASLLRGICARVRELGYRVGGFNAYTSTRVLKGSGLSSSAAFEVLAVTIISHLFNDGKIDPVEVAKIAQYAENVYFGKPSGLLDQTASSVGGFTAIDFANPEKPAIEKIDFDISAQGYALCVVDTGGNHADLTGDYAGIPQEMKAAASFFGKKVLREVDPAEFEQNIAAVRKACGDRAVLRAMHFFAENARAAMQRDALRSGDFQAFLKLVVESGRSSFQYLQNVYAPHNPAEQGLSVALALSEKLLDGCGAWRVHGGGFAGTIQAYVPFDLLETYRSRMEAVFGEGSCYVLSVRAAGGTRVEL</sequence>
<dbReference type="PIRSF" id="PIRSF000530">
    <property type="entry name" value="Galactokinase"/>
    <property type="match status" value="1"/>
</dbReference>
<comment type="similarity">
    <text evidence="1">Belongs to the GHMP kinase family. GalK subfamily.</text>
</comment>
<evidence type="ECO:0000259" key="6">
    <source>
        <dbReference type="Pfam" id="PF00288"/>
    </source>
</evidence>
<evidence type="ECO:0000256" key="2">
    <source>
        <dbReference type="ARBA" id="ARBA00022679"/>
    </source>
</evidence>
<proteinExistence type="inferred from homology"/>
<dbReference type="InterPro" id="IPR000705">
    <property type="entry name" value="Galactokinase"/>
</dbReference>
<evidence type="ECO:0000313" key="9">
    <source>
        <dbReference type="Proteomes" id="UP000886785"/>
    </source>
</evidence>
<dbReference type="GO" id="GO:0005829">
    <property type="term" value="C:cytosol"/>
    <property type="evidence" value="ECO:0007669"/>
    <property type="project" value="TreeGrafter"/>
</dbReference>
<dbReference type="InterPro" id="IPR006204">
    <property type="entry name" value="GHMP_kinase_N_dom"/>
</dbReference>
<dbReference type="SUPFAM" id="SSF55060">
    <property type="entry name" value="GHMP Kinase, C-terminal domain"/>
    <property type="match status" value="1"/>
</dbReference>
<keyword evidence="4" id="KW-0418">Kinase</keyword>
<dbReference type="InterPro" id="IPR006203">
    <property type="entry name" value="GHMP_knse_ATP-bd_CS"/>
</dbReference>
<dbReference type="InterPro" id="IPR019539">
    <property type="entry name" value="GalKase_N"/>
</dbReference>